<name>A0A849KN27_9HYPH</name>
<keyword evidence="4" id="KW-1185">Reference proteome</keyword>
<organism evidence="3 4">
    <name type="scientific">Ochrobactrum soli</name>
    <dbReference type="NCBI Taxonomy" id="2448455"/>
    <lineage>
        <taxon>Bacteria</taxon>
        <taxon>Pseudomonadati</taxon>
        <taxon>Pseudomonadota</taxon>
        <taxon>Alphaproteobacteria</taxon>
        <taxon>Hyphomicrobiales</taxon>
        <taxon>Brucellaceae</taxon>
        <taxon>Brucella/Ochrobactrum group</taxon>
        <taxon>Ochrobactrum</taxon>
    </lineage>
</organism>
<dbReference type="AlphaFoldDB" id="A0A849KN27"/>
<feature type="signal peptide" evidence="2">
    <location>
        <begin position="1"/>
        <end position="21"/>
    </location>
</feature>
<dbReference type="PROSITE" id="PS51257">
    <property type="entry name" value="PROKAR_LIPOPROTEIN"/>
    <property type="match status" value="1"/>
</dbReference>
<comment type="caution">
    <text evidence="3">The sequence shown here is derived from an EMBL/GenBank/DDBJ whole genome shotgun (WGS) entry which is preliminary data.</text>
</comment>
<reference evidence="3 4" key="1">
    <citation type="submission" date="2020-05" db="EMBL/GenBank/DDBJ databases">
        <title>Draft Genome Sequence of Ochrobactrum soli Isolated from Stable Fly Gut.</title>
        <authorList>
            <person name="Pileggi M.T."/>
            <person name="Vazhakkala L.J."/>
            <person name="Wong C.N."/>
        </authorList>
    </citation>
    <scope>NUCLEOTIDE SEQUENCE [LARGE SCALE GENOMIC DNA]</scope>
    <source>
        <strain evidence="3 4">MTP-C0764</strain>
    </source>
</reference>
<dbReference type="InterPro" id="IPR021293">
    <property type="entry name" value="DUF2865"/>
</dbReference>
<dbReference type="EMBL" id="JABFCY010000010">
    <property type="protein sequence ID" value="NNU61713.1"/>
    <property type="molecule type" value="Genomic_DNA"/>
</dbReference>
<feature type="chain" id="PRO_5032298914" evidence="2">
    <location>
        <begin position="22"/>
        <end position="287"/>
    </location>
</feature>
<accession>A0A849KN27</accession>
<evidence type="ECO:0000313" key="4">
    <source>
        <dbReference type="Proteomes" id="UP000574931"/>
    </source>
</evidence>
<evidence type="ECO:0000256" key="1">
    <source>
        <dbReference type="SAM" id="MobiDB-lite"/>
    </source>
</evidence>
<protein>
    <submittedName>
        <fullName evidence="3">DUF2865 domain-containing protein</fullName>
    </submittedName>
</protein>
<gene>
    <name evidence="3" type="ORF">HKX02_15875</name>
</gene>
<dbReference type="Proteomes" id="UP000574931">
    <property type="component" value="Unassembled WGS sequence"/>
</dbReference>
<evidence type="ECO:0000256" key="2">
    <source>
        <dbReference type="SAM" id="SignalP"/>
    </source>
</evidence>
<keyword evidence="2" id="KW-0732">Signal</keyword>
<evidence type="ECO:0000313" key="3">
    <source>
        <dbReference type="EMBL" id="NNU61713.1"/>
    </source>
</evidence>
<dbReference type="Pfam" id="PF11064">
    <property type="entry name" value="DUF2865"/>
    <property type="match status" value="1"/>
</dbReference>
<feature type="region of interest" description="Disordered" evidence="1">
    <location>
        <begin position="93"/>
        <end position="119"/>
    </location>
</feature>
<sequence>MVTKFYVLLFLIGLVSYPQLAAAACSGAASAADLAAQRQLSALRAMERGRGCKGDGGGGLFNACRDLSVRIAEVQRQISAGLAARSCSEPSATAQRTARLERPKVTPAAVTSNATEKPKSWAGKGALTYCVRLSDGYLFPAPHSQFDKTESTTETLAQCRFICQNESVDLYVLNDVNGETADMISATSGKSYAELPTAYNYHESSDFKKCDWAGYVAKVSELRASSRSARAMRNVVMPMPDSRPSRNADMVDTVATATFAPLTDRKVRVVGPAFIFDQGIAPETVQQ</sequence>
<proteinExistence type="predicted"/>